<reference evidence="8 9" key="1">
    <citation type="submission" date="2019-06" db="EMBL/GenBank/DDBJ databases">
        <title>Nitrosomonas stercoris KYUHI-S whole genome shotgun sequence.</title>
        <authorList>
            <person name="Nakagawa T."/>
            <person name="Tsuchiya Y."/>
            <person name="Takahashi R."/>
        </authorList>
    </citation>
    <scope>NUCLEOTIDE SEQUENCE [LARGE SCALE GENOMIC DNA]</scope>
    <source>
        <strain evidence="8 9">KYUHI-S</strain>
    </source>
</reference>
<keyword evidence="3 5" id="KW-0808">Transferase</keyword>
<evidence type="ECO:0000256" key="5">
    <source>
        <dbReference type="HAMAP-Rule" id="MF_00182"/>
    </source>
</evidence>
<name>A0A4Y1YLU3_9PROT</name>
<proteinExistence type="inferred from homology"/>
<dbReference type="InterPro" id="IPR005793">
    <property type="entry name" value="Formyl_trans_C"/>
</dbReference>
<evidence type="ECO:0000256" key="1">
    <source>
        <dbReference type="ARBA" id="ARBA00010699"/>
    </source>
</evidence>
<dbReference type="InterPro" id="IPR044135">
    <property type="entry name" value="Met-tRNA-FMT_C"/>
</dbReference>
<dbReference type="InterPro" id="IPR041711">
    <property type="entry name" value="Met-tRNA-FMT_N"/>
</dbReference>
<feature type="domain" description="Formyl transferase N-terminal" evidence="6">
    <location>
        <begin position="1"/>
        <end position="179"/>
    </location>
</feature>
<dbReference type="GO" id="GO:0005829">
    <property type="term" value="C:cytosol"/>
    <property type="evidence" value="ECO:0007669"/>
    <property type="project" value="TreeGrafter"/>
</dbReference>
<protein>
    <recommendedName>
        <fullName evidence="2 5">Methionyl-tRNA formyltransferase</fullName>
        <ecNumber evidence="2 5">2.1.2.9</ecNumber>
    </recommendedName>
</protein>
<dbReference type="KEGG" id="nst:Nstercoris_01043"/>
<comment type="catalytic activity">
    <reaction evidence="5">
        <text>L-methionyl-tRNA(fMet) + (6R)-10-formyltetrahydrofolate = N-formyl-L-methionyl-tRNA(fMet) + (6S)-5,6,7,8-tetrahydrofolate + H(+)</text>
        <dbReference type="Rhea" id="RHEA:24380"/>
        <dbReference type="Rhea" id="RHEA-COMP:9952"/>
        <dbReference type="Rhea" id="RHEA-COMP:9953"/>
        <dbReference type="ChEBI" id="CHEBI:15378"/>
        <dbReference type="ChEBI" id="CHEBI:57453"/>
        <dbReference type="ChEBI" id="CHEBI:78530"/>
        <dbReference type="ChEBI" id="CHEBI:78844"/>
        <dbReference type="ChEBI" id="CHEBI:195366"/>
        <dbReference type="EC" id="2.1.2.9"/>
    </reaction>
</comment>
<dbReference type="EC" id="2.1.2.9" evidence="2 5"/>
<dbReference type="PANTHER" id="PTHR11138">
    <property type="entry name" value="METHIONYL-TRNA FORMYLTRANSFERASE"/>
    <property type="match status" value="1"/>
</dbReference>
<dbReference type="Proteomes" id="UP000316473">
    <property type="component" value="Chromosome"/>
</dbReference>
<dbReference type="Pfam" id="PF00551">
    <property type="entry name" value="Formyl_trans_N"/>
    <property type="match status" value="1"/>
</dbReference>
<dbReference type="CDD" id="cd08704">
    <property type="entry name" value="Met_tRNA_FMT_C"/>
    <property type="match status" value="1"/>
</dbReference>
<accession>A0A4Y1YLU3</accession>
<keyword evidence="4 5" id="KW-0648">Protein biosynthesis</keyword>
<dbReference type="InterPro" id="IPR005794">
    <property type="entry name" value="Fmt"/>
</dbReference>
<dbReference type="HAMAP" id="MF_00182">
    <property type="entry name" value="Formyl_trans"/>
    <property type="match status" value="1"/>
</dbReference>
<dbReference type="PANTHER" id="PTHR11138:SF5">
    <property type="entry name" value="METHIONYL-TRNA FORMYLTRANSFERASE, MITOCHONDRIAL"/>
    <property type="match status" value="1"/>
</dbReference>
<dbReference type="NCBIfam" id="TIGR00460">
    <property type="entry name" value="fmt"/>
    <property type="match status" value="1"/>
</dbReference>
<evidence type="ECO:0000256" key="4">
    <source>
        <dbReference type="ARBA" id="ARBA00022917"/>
    </source>
</evidence>
<dbReference type="Gene3D" id="3.40.50.12230">
    <property type="match status" value="1"/>
</dbReference>
<dbReference type="Pfam" id="PF02911">
    <property type="entry name" value="Formyl_trans_C"/>
    <property type="match status" value="1"/>
</dbReference>
<evidence type="ECO:0000313" key="8">
    <source>
        <dbReference type="EMBL" id="BBL34798.1"/>
    </source>
</evidence>
<dbReference type="AlphaFoldDB" id="A0A4Y1YLU3"/>
<dbReference type="InterPro" id="IPR011034">
    <property type="entry name" value="Formyl_transferase-like_C_sf"/>
</dbReference>
<evidence type="ECO:0000256" key="2">
    <source>
        <dbReference type="ARBA" id="ARBA00012261"/>
    </source>
</evidence>
<evidence type="ECO:0000313" key="9">
    <source>
        <dbReference type="Proteomes" id="UP000316473"/>
    </source>
</evidence>
<dbReference type="FunFam" id="3.40.50.12230:FF:000001">
    <property type="entry name" value="Methionyl-tRNA formyltransferase"/>
    <property type="match status" value="1"/>
</dbReference>
<evidence type="ECO:0000256" key="3">
    <source>
        <dbReference type="ARBA" id="ARBA00022679"/>
    </source>
</evidence>
<dbReference type="InterPro" id="IPR036477">
    <property type="entry name" value="Formyl_transf_N_sf"/>
</dbReference>
<dbReference type="SUPFAM" id="SSF50486">
    <property type="entry name" value="FMT C-terminal domain-like"/>
    <property type="match status" value="1"/>
</dbReference>
<dbReference type="CDD" id="cd08646">
    <property type="entry name" value="FMT_core_Met-tRNA-FMT_N"/>
    <property type="match status" value="1"/>
</dbReference>
<comment type="function">
    <text evidence="5">Attaches a formyl group to the free amino group of methionyl-tRNA(fMet). The formyl group appears to play a dual role in the initiator identity of N-formylmethionyl-tRNA by promoting its recognition by IF2 and preventing the misappropriation of this tRNA by the elongation apparatus.</text>
</comment>
<gene>
    <name evidence="5" type="primary">fmt</name>
    <name evidence="8" type="ORF">Nstercoris_01043</name>
</gene>
<keyword evidence="9" id="KW-1185">Reference proteome</keyword>
<dbReference type="SUPFAM" id="SSF53328">
    <property type="entry name" value="Formyltransferase"/>
    <property type="match status" value="1"/>
</dbReference>
<dbReference type="GO" id="GO:0004479">
    <property type="term" value="F:methionyl-tRNA formyltransferase activity"/>
    <property type="evidence" value="ECO:0007669"/>
    <property type="project" value="UniProtKB-UniRule"/>
</dbReference>
<feature type="domain" description="Formyl transferase C-terminal" evidence="7">
    <location>
        <begin position="203"/>
        <end position="300"/>
    </location>
</feature>
<feature type="binding site" evidence="5">
    <location>
        <begin position="109"/>
        <end position="112"/>
    </location>
    <ligand>
        <name>(6S)-5,6,7,8-tetrahydrofolate</name>
        <dbReference type="ChEBI" id="CHEBI:57453"/>
    </ligand>
</feature>
<comment type="similarity">
    <text evidence="1 5">Belongs to the Fmt family.</text>
</comment>
<organism evidence="8 9">
    <name type="scientific">Nitrosomonas stercoris</name>
    <dbReference type="NCBI Taxonomy" id="1444684"/>
    <lineage>
        <taxon>Bacteria</taxon>
        <taxon>Pseudomonadati</taxon>
        <taxon>Pseudomonadota</taxon>
        <taxon>Betaproteobacteria</taxon>
        <taxon>Nitrosomonadales</taxon>
        <taxon>Nitrosomonadaceae</taxon>
        <taxon>Nitrosomonas</taxon>
    </lineage>
</organism>
<evidence type="ECO:0000259" key="6">
    <source>
        <dbReference type="Pfam" id="PF00551"/>
    </source>
</evidence>
<dbReference type="InterPro" id="IPR002376">
    <property type="entry name" value="Formyl_transf_N"/>
</dbReference>
<dbReference type="EMBL" id="AP019755">
    <property type="protein sequence ID" value="BBL34798.1"/>
    <property type="molecule type" value="Genomic_DNA"/>
</dbReference>
<sequence>MRVIFAGTPIFAAHALAALQKTKLDICLILTQPDRPAGRGMRLQASPVKLLAQQHNLTLLQPATLASPDIQAQLTALQPDVMIVAAYGLILPEAVLSIPQHGCINIHASLLPRWRGAAPIQRALLAGDTETGITIMQMDQGLDTGAMLLKRALAIEPHDTTATLHDKLADLGSQCIVEAMTLLAQNKLIPTPQNDEMACYAAKIKKAEAEIDWTNSAKHIDRMIRAFNPYPGAFTHLQDNIIKLWQASIVSCTKGYQAGEIIAVNHHSIIVACGQDAISITMLQKAGGKKLTAEQFLAGQPLQPGERFYKIAPSQMLLQK</sequence>
<evidence type="ECO:0000259" key="7">
    <source>
        <dbReference type="Pfam" id="PF02911"/>
    </source>
</evidence>